<dbReference type="AlphaFoldDB" id="A0A4R1PLJ1"/>
<proteinExistence type="predicted"/>
<dbReference type="InterPro" id="IPR011856">
    <property type="entry name" value="tRNA_endonuc-like_dom_sf"/>
</dbReference>
<protein>
    <recommendedName>
        <fullName evidence="4">VRR-NUC domain-containing protein</fullName>
    </recommendedName>
</protein>
<dbReference type="Gene3D" id="3.40.1350.10">
    <property type="match status" value="1"/>
</dbReference>
<evidence type="ECO:0000313" key="3">
    <source>
        <dbReference type="Proteomes" id="UP000295169"/>
    </source>
</evidence>
<evidence type="ECO:0000313" key="2">
    <source>
        <dbReference type="EMBL" id="TCL26808.1"/>
    </source>
</evidence>
<dbReference type="GO" id="GO:0016788">
    <property type="term" value="F:hydrolase activity, acting on ester bonds"/>
    <property type="evidence" value="ECO:0007669"/>
    <property type="project" value="InterPro"/>
</dbReference>
<evidence type="ECO:0008006" key="4">
    <source>
        <dbReference type="Google" id="ProtNLM"/>
    </source>
</evidence>
<accession>A0A4R1PLJ1</accession>
<feature type="region of interest" description="Disordered" evidence="1">
    <location>
        <begin position="18"/>
        <end position="38"/>
    </location>
</feature>
<dbReference type="GO" id="GO:0004518">
    <property type="term" value="F:nuclease activity"/>
    <property type="evidence" value="ECO:0007669"/>
    <property type="project" value="UniProtKB-KW"/>
</dbReference>
<dbReference type="Proteomes" id="UP000295169">
    <property type="component" value="Unassembled WGS sequence"/>
</dbReference>
<name>A0A4R1PLJ1_9GAMM</name>
<dbReference type="RefSeq" id="WP_131299079.1">
    <property type="nucleotide sequence ID" value="NZ_JBHLST010000024.1"/>
</dbReference>
<dbReference type="EMBL" id="SMMU01000029">
    <property type="protein sequence ID" value="TCL26808.1"/>
    <property type="molecule type" value="Genomic_DNA"/>
</dbReference>
<organism evidence="2 3">
    <name type="scientific">Azotobacter chroococcum</name>
    <dbReference type="NCBI Taxonomy" id="353"/>
    <lineage>
        <taxon>Bacteria</taxon>
        <taxon>Pseudomonadati</taxon>
        <taxon>Pseudomonadota</taxon>
        <taxon>Gammaproteobacteria</taxon>
        <taxon>Pseudomonadales</taxon>
        <taxon>Pseudomonadaceae</taxon>
        <taxon>Azotobacter</taxon>
    </lineage>
</organism>
<comment type="caution">
    <text evidence="2">The sequence shown here is derived from an EMBL/GenBank/DDBJ whole genome shotgun (WGS) entry which is preliminary data.</text>
</comment>
<reference evidence="2 3" key="1">
    <citation type="submission" date="2019-03" db="EMBL/GenBank/DDBJ databases">
        <title>Genomic Encyclopedia of Type Strains, Phase IV (KMG-IV): sequencing the most valuable type-strain genomes for metagenomic binning, comparative biology and taxonomic classification.</title>
        <authorList>
            <person name="Goeker M."/>
        </authorList>
    </citation>
    <scope>NUCLEOTIDE SEQUENCE [LARGE SCALE GENOMIC DNA]</scope>
    <source>
        <strain evidence="2 3">DSM 2286</strain>
    </source>
</reference>
<gene>
    <name evidence="2" type="ORF">EV691_12913</name>
</gene>
<evidence type="ECO:0000256" key="1">
    <source>
        <dbReference type="SAM" id="MobiDB-lite"/>
    </source>
</evidence>
<sequence>MSLLERFMGLLSRSPIAVTGATPNQDHDRPRVKQTSTDLSDPKFLLTTEDKFAIRMAIVRDGVESIENVTKGEKLLYLRDTMQFFGENELYLRSLFSPDSVPRKPINPFSPEAYAPVSELPCPSSGWPIKEEKISIPLEGSPEQVALTLLSQNGWTGIHSEGQTIRCIFRALLLPYLIEHNPYKAVDPLSTPLCHAIHYLIPMTAAGLDRMLANSKEVPRAPIEEMHRLIDYRLSLPSCVIQGDFDIVAKSHGEVWPKTPHSGLHIDQYLSAIPGEFWHSLLEIYARQDGSLSNGWPDLEITNGKEVMLVEVKVKDRLTPHQRLTIPVLMALGLKCRIVRLIKT</sequence>
<dbReference type="GO" id="GO:0003676">
    <property type="term" value="F:nucleic acid binding"/>
    <property type="evidence" value="ECO:0007669"/>
    <property type="project" value="InterPro"/>
</dbReference>